<feature type="binding site" evidence="6">
    <location>
        <position position="56"/>
    </location>
    <ligand>
        <name>substrate</name>
    </ligand>
</feature>
<keyword evidence="4" id="KW-0413">Isomerase</keyword>
<keyword evidence="8" id="KW-1185">Reference proteome</keyword>
<dbReference type="GO" id="GO:0006096">
    <property type="term" value="P:glycolytic process"/>
    <property type="evidence" value="ECO:0007669"/>
    <property type="project" value="UniProtKB-KW"/>
</dbReference>
<evidence type="ECO:0000256" key="5">
    <source>
        <dbReference type="PIRSR" id="PIRSR613078-1"/>
    </source>
</evidence>
<proteinExistence type="inferred from homology"/>
<accession>A0A6N7VSE5</accession>
<dbReference type="InterPro" id="IPR029033">
    <property type="entry name" value="His_PPase_superfam"/>
</dbReference>
<dbReference type="PIRSF" id="PIRSF000709">
    <property type="entry name" value="6PFK_2-Ptase"/>
    <property type="match status" value="1"/>
</dbReference>
<evidence type="ECO:0000313" key="7">
    <source>
        <dbReference type="EMBL" id="MSS76974.1"/>
    </source>
</evidence>
<evidence type="ECO:0000256" key="1">
    <source>
        <dbReference type="ARBA" id="ARBA00006717"/>
    </source>
</evidence>
<dbReference type="GO" id="GO:0004619">
    <property type="term" value="F:phosphoglycerate mutase activity"/>
    <property type="evidence" value="ECO:0007669"/>
    <property type="project" value="UniProtKB-EC"/>
</dbReference>
<gene>
    <name evidence="7" type="ORF">FYJ26_00735</name>
</gene>
<dbReference type="InterPro" id="IPR013078">
    <property type="entry name" value="His_Pase_superF_clade-1"/>
</dbReference>
<name>A0A6N7VSE5_9FIRM</name>
<dbReference type="SMART" id="SM00855">
    <property type="entry name" value="PGAM"/>
    <property type="match status" value="1"/>
</dbReference>
<feature type="active site" description="Tele-phosphohistidine intermediate" evidence="5">
    <location>
        <position position="8"/>
    </location>
</feature>
<dbReference type="SUPFAM" id="SSF53254">
    <property type="entry name" value="Phosphoglycerate mutase-like"/>
    <property type="match status" value="1"/>
</dbReference>
<dbReference type="EC" id="5.4.2.11" evidence="2"/>
<evidence type="ECO:0000256" key="4">
    <source>
        <dbReference type="ARBA" id="ARBA00023235"/>
    </source>
</evidence>
<dbReference type="CDD" id="cd07067">
    <property type="entry name" value="HP_PGM_like"/>
    <property type="match status" value="1"/>
</dbReference>
<dbReference type="RefSeq" id="WP_154538828.1">
    <property type="nucleotide sequence ID" value="NZ_VULQ01000001.1"/>
</dbReference>
<feature type="binding site" evidence="6">
    <location>
        <begin position="7"/>
        <end position="14"/>
    </location>
    <ligand>
        <name>substrate</name>
    </ligand>
</feature>
<sequence length="189" mass="22162">MKIIFLRHGLTESNKSKRFSTADTKISKDAYKDLDKSKFNLRDYNVDKVYTSKLLRSKETAEYLGFNEYTEDKRLNEMDFGDFKGKRISDTLIEYENFYKERKLNPYDIRYPGGESVKDLIKRLDDFIEDKKTSHNTILCVSHGIAIRAAIFTILNDLSNFENFWIDNGSLTIINIENNKKILECVNKI</sequence>
<reference evidence="7 8" key="1">
    <citation type="submission" date="2019-08" db="EMBL/GenBank/DDBJ databases">
        <title>In-depth cultivation of the pig gut microbiome towards novel bacterial diversity and tailored functional studies.</title>
        <authorList>
            <person name="Wylensek D."/>
            <person name="Hitch T.C.A."/>
            <person name="Clavel T."/>
        </authorList>
    </citation>
    <scope>NUCLEOTIDE SEQUENCE [LARGE SCALE GENOMIC DNA]</scope>
    <source>
        <strain evidence="7 8">WCA-380-WT-2B</strain>
    </source>
</reference>
<dbReference type="EMBL" id="VULQ01000001">
    <property type="protein sequence ID" value="MSS76974.1"/>
    <property type="molecule type" value="Genomic_DNA"/>
</dbReference>
<feature type="active site" description="Proton donor/acceptor" evidence="5">
    <location>
        <position position="77"/>
    </location>
</feature>
<comment type="similarity">
    <text evidence="1">Belongs to the phosphoglycerate mutase family. BPG-dependent PGAM subfamily.</text>
</comment>
<dbReference type="PANTHER" id="PTHR11931">
    <property type="entry name" value="PHOSPHOGLYCERATE MUTASE"/>
    <property type="match status" value="1"/>
</dbReference>
<dbReference type="InterPro" id="IPR005952">
    <property type="entry name" value="Phosphogly_mut1"/>
</dbReference>
<dbReference type="Proteomes" id="UP000441925">
    <property type="component" value="Unassembled WGS sequence"/>
</dbReference>
<evidence type="ECO:0000256" key="6">
    <source>
        <dbReference type="PIRSR" id="PIRSR613078-2"/>
    </source>
</evidence>
<dbReference type="Pfam" id="PF00300">
    <property type="entry name" value="His_Phos_1"/>
    <property type="match status" value="1"/>
</dbReference>
<evidence type="ECO:0000313" key="8">
    <source>
        <dbReference type="Proteomes" id="UP000441925"/>
    </source>
</evidence>
<dbReference type="Gene3D" id="3.40.50.1240">
    <property type="entry name" value="Phosphoglycerate mutase-like"/>
    <property type="match status" value="1"/>
</dbReference>
<evidence type="ECO:0000256" key="2">
    <source>
        <dbReference type="ARBA" id="ARBA00012028"/>
    </source>
</evidence>
<keyword evidence="3" id="KW-0324">Glycolysis</keyword>
<evidence type="ECO:0000256" key="3">
    <source>
        <dbReference type="ARBA" id="ARBA00023152"/>
    </source>
</evidence>
<protein>
    <recommendedName>
        <fullName evidence="2">phosphoglycerate mutase (2,3-diphosphoglycerate-dependent)</fullName>
        <ecNumber evidence="2">5.4.2.11</ecNumber>
    </recommendedName>
</protein>
<organism evidence="7 8">
    <name type="scientific">Anaerococcus porci</name>
    <dbReference type="NCBI Taxonomy" id="2652269"/>
    <lineage>
        <taxon>Bacteria</taxon>
        <taxon>Bacillati</taxon>
        <taxon>Bacillota</taxon>
        <taxon>Tissierellia</taxon>
        <taxon>Tissierellales</taxon>
        <taxon>Peptoniphilaceae</taxon>
        <taxon>Anaerococcus</taxon>
    </lineage>
</organism>
<dbReference type="AlphaFoldDB" id="A0A6N7VSE5"/>
<comment type="caution">
    <text evidence="7">The sequence shown here is derived from an EMBL/GenBank/DDBJ whole genome shotgun (WGS) entry which is preliminary data.</text>
</comment>